<dbReference type="SUPFAM" id="SSF56601">
    <property type="entry name" value="beta-lactamase/transpeptidase-like"/>
    <property type="match status" value="1"/>
</dbReference>
<evidence type="ECO:0000256" key="1">
    <source>
        <dbReference type="SAM" id="Phobius"/>
    </source>
</evidence>
<sequence>MTSFRSAIVLGGLCTVIGYVLHLYGALPSQMNGSSAFQYRHAVHVYKNLIQSGNELGSSFAVFHKNEPVINVYGGYMDKRFQLPWTQETVTQTFTLSLVSVPFTFALLIDRGLINLDDPVKKHLPAFSASDVSISDLLAHRSGYPYFIDQVPLGLWRDDYETVLFNISRQVPPIEPKHQMTHLHSLVLIADGLVRKLDNRHRTLAHFFMEEIAWPLGLDLVIGMPRSQLYRAARTYHGSVWDAVNALLHFDIGYLWTNLVTGKSMPYGLQREKALNLFSDYNTLYNMNPDMLEVPLASTNMFSNARSLARLFSFLSPSHSLDNGNSSGQYARIFSSRTLAWLLESNSTSSSPAYDRILHRWVSFTSSGLMIVNSPEGSPTYGMWDDIMGQVVFVDPKREISLAYTTNHAHGRTLKRDFFLSSLTEAVYHCLQSTPDTV</sequence>
<dbReference type="EMBL" id="CAXLJL010000156">
    <property type="protein sequence ID" value="CAL5133301.1"/>
    <property type="molecule type" value="Genomic_DNA"/>
</dbReference>
<keyword evidence="1" id="KW-1133">Transmembrane helix</keyword>
<keyword evidence="1" id="KW-0812">Transmembrane</keyword>
<dbReference type="Proteomes" id="UP001497525">
    <property type="component" value="Unassembled WGS sequence"/>
</dbReference>
<feature type="domain" description="Beta-lactamase-related" evidence="2">
    <location>
        <begin position="49"/>
        <end position="412"/>
    </location>
</feature>
<reference evidence="3" key="1">
    <citation type="submission" date="2024-06" db="EMBL/GenBank/DDBJ databases">
        <authorList>
            <person name="Liu X."/>
            <person name="Lenzi L."/>
            <person name="Haldenby T S."/>
            <person name="Uol C."/>
        </authorList>
    </citation>
    <scope>NUCLEOTIDE SEQUENCE</scope>
</reference>
<dbReference type="Gene3D" id="3.40.710.10">
    <property type="entry name" value="DD-peptidase/beta-lactamase superfamily"/>
    <property type="match status" value="1"/>
</dbReference>
<dbReference type="InterPro" id="IPR052907">
    <property type="entry name" value="Beta-lactamase/esterase"/>
</dbReference>
<dbReference type="Pfam" id="PF00144">
    <property type="entry name" value="Beta-lactamase"/>
    <property type="match status" value="1"/>
</dbReference>
<dbReference type="AlphaFoldDB" id="A0AAV2TB08"/>
<gene>
    <name evidence="3" type="ORF">CDAUBV1_LOCUS6560</name>
</gene>
<dbReference type="InterPro" id="IPR012338">
    <property type="entry name" value="Beta-lactam/transpept-like"/>
</dbReference>
<feature type="transmembrane region" description="Helical" evidence="1">
    <location>
        <begin position="7"/>
        <end position="27"/>
    </location>
</feature>
<organism evidence="3 4">
    <name type="scientific">Calicophoron daubneyi</name>
    <name type="common">Rumen fluke</name>
    <name type="synonym">Paramphistomum daubneyi</name>
    <dbReference type="NCBI Taxonomy" id="300641"/>
    <lineage>
        <taxon>Eukaryota</taxon>
        <taxon>Metazoa</taxon>
        <taxon>Spiralia</taxon>
        <taxon>Lophotrochozoa</taxon>
        <taxon>Platyhelminthes</taxon>
        <taxon>Trematoda</taxon>
        <taxon>Digenea</taxon>
        <taxon>Plagiorchiida</taxon>
        <taxon>Pronocephalata</taxon>
        <taxon>Paramphistomoidea</taxon>
        <taxon>Paramphistomidae</taxon>
        <taxon>Calicophoron</taxon>
    </lineage>
</organism>
<name>A0AAV2TB08_CALDB</name>
<evidence type="ECO:0000313" key="3">
    <source>
        <dbReference type="EMBL" id="CAL5133301.1"/>
    </source>
</evidence>
<protein>
    <recommendedName>
        <fullName evidence="2">Beta-lactamase-related domain-containing protein</fullName>
    </recommendedName>
</protein>
<accession>A0AAV2TB08</accession>
<dbReference type="PANTHER" id="PTHR43319:SF3">
    <property type="entry name" value="BETA-LACTAMASE-RELATED DOMAIN-CONTAINING PROTEIN"/>
    <property type="match status" value="1"/>
</dbReference>
<evidence type="ECO:0000259" key="2">
    <source>
        <dbReference type="Pfam" id="PF00144"/>
    </source>
</evidence>
<evidence type="ECO:0000313" key="4">
    <source>
        <dbReference type="Proteomes" id="UP001497525"/>
    </source>
</evidence>
<dbReference type="InterPro" id="IPR001466">
    <property type="entry name" value="Beta-lactam-related"/>
</dbReference>
<dbReference type="PANTHER" id="PTHR43319">
    <property type="entry name" value="BETA-LACTAMASE-RELATED"/>
    <property type="match status" value="1"/>
</dbReference>
<proteinExistence type="predicted"/>
<comment type="caution">
    <text evidence="3">The sequence shown here is derived from an EMBL/GenBank/DDBJ whole genome shotgun (WGS) entry which is preliminary data.</text>
</comment>
<keyword evidence="1" id="KW-0472">Membrane</keyword>